<dbReference type="InterPro" id="IPR037930">
    <property type="entry name" value="Tom40"/>
</dbReference>
<evidence type="ECO:0000256" key="2">
    <source>
        <dbReference type="ARBA" id="ARBA00010510"/>
    </source>
</evidence>
<evidence type="ECO:0000313" key="11">
    <source>
        <dbReference type="Proteomes" id="UP001558652"/>
    </source>
</evidence>
<evidence type="ECO:0000256" key="5">
    <source>
        <dbReference type="ARBA" id="ARBA00022692"/>
    </source>
</evidence>
<dbReference type="CDD" id="cd07305">
    <property type="entry name" value="Porin3_Tom40"/>
    <property type="match status" value="1"/>
</dbReference>
<keyword evidence="4" id="KW-1134">Transmembrane beta strand</keyword>
<keyword evidence="8" id="KW-0496">Mitochondrion</keyword>
<dbReference type="GO" id="GO:0015031">
    <property type="term" value="P:protein transport"/>
    <property type="evidence" value="ECO:0007669"/>
    <property type="project" value="UniProtKB-KW"/>
</dbReference>
<name>A0ABD0YVZ6_9HEMI</name>
<dbReference type="AlphaFoldDB" id="A0ABD0YVZ6"/>
<protein>
    <submittedName>
        <fullName evidence="10">Uncharacterized protein</fullName>
    </submittedName>
</protein>
<dbReference type="GO" id="GO:0005741">
    <property type="term" value="C:mitochondrial outer membrane"/>
    <property type="evidence" value="ECO:0007669"/>
    <property type="project" value="UniProtKB-SubCell"/>
</dbReference>
<dbReference type="InterPro" id="IPR027246">
    <property type="entry name" value="Porin_Euk/Tom40"/>
</dbReference>
<comment type="caution">
    <text evidence="10">The sequence shown here is derived from an EMBL/GenBank/DDBJ whole genome shotgun (WGS) entry which is preliminary data.</text>
</comment>
<dbReference type="Gene3D" id="2.40.160.10">
    <property type="entry name" value="Porin"/>
    <property type="match status" value="1"/>
</dbReference>
<proteinExistence type="inferred from homology"/>
<evidence type="ECO:0000256" key="3">
    <source>
        <dbReference type="ARBA" id="ARBA00022448"/>
    </source>
</evidence>
<dbReference type="Pfam" id="PF01459">
    <property type="entry name" value="Porin_3"/>
    <property type="match status" value="1"/>
</dbReference>
<evidence type="ECO:0000256" key="7">
    <source>
        <dbReference type="ARBA" id="ARBA00022927"/>
    </source>
</evidence>
<dbReference type="PANTHER" id="PTHR10802">
    <property type="entry name" value="MITOCHONDRIAL IMPORT RECEPTOR SUBUNIT TOM40"/>
    <property type="match status" value="1"/>
</dbReference>
<keyword evidence="11" id="KW-1185">Reference proteome</keyword>
<comment type="subcellular location">
    <subcellularLocation>
        <location evidence="1">Mitochondrion outer membrane</location>
        <topology evidence="1">Multi-pass membrane protein</topology>
    </subcellularLocation>
</comment>
<keyword evidence="9" id="KW-0472">Membrane</keyword>
<reference evidence="10 11" key="1">
    <citation type="submission" date="2024-07" db="EMBL/GenBank/DDBJ databases">
        <title>Chromosome-level genome assembly of the water stick insect Ranatra chinensis (Heteroptera: Nepidae).</title>
        <authorList>
            <person name="Liu X."/>
        </authorList>
    </citation>
    <scope>NUCLEOTIDE SEQUENCE [LARGE SCALE GENOMIC DNA]</scope>
    <source>
        <strain evidence="10">Cailab_2021Rc</strain>
        <tissue evidence="10">Muscle</tissue>
    </source>
</reference>
<accession>A0ABD0YVZ6</accession>
<evidence type="ECO:0000256" key="4">
    <source>
        <dbReference type="ARBA" id="ARBA00022452"/>
    </source>
</evidence>
<gene>
    <name evidence="10" type="ORF">AAG570_006383</name>
</gene>
<keyword evidence="3" id="KW-0813">Transport</keyword>
<keyword evidence="5" id="KW-0812">Transmembrane</keyword>
<keyword evidence="7" id="KW-0653">Protein transport</keyword>
<evidence type="ECO:0000256" key="1">
    <source>
        <dbReference type="ARBA" id="ARBA00004374"/>
    </source>
</evidence>
<dbReference type="EMBL" id="JBFDAA010000002">
    <property type="protein sequence ID" value="KAL1139399.1"/>
    <property type="molecule type" value="Genomic_DNA"/>
</dbReference>
<sequence length="244" mass="26478">MSSLTPSGYRFGATYVGTHQYGPAESYPVLIGDIDPAGNLNANIYHRFNDNLVAKFQAQVQNNKYTASHFVSEYRGKIFTSALTLANIDILNDTGVAVAHYLQSVTKSIALGAEIAYQRNPQIPGGQIAVVSLAARYTGNDYTLTGTLGGAGLNVCYYQKASEQLQIGVELETNLRMQESVASVGYQIDLPKADLVFKGMVDSNWNVGATLEKKLLPMPFSLTLSGMLNHQKNQFRLGLGFVIG</sequence>
<evidence type="ECO:0000313" key="10">
    <source>
        <dbReference type="EMBL" id="KAL1139399.1"/>
    </source>
</evidence>
<dbReference type="Proteomes" id="UP001558652">
    <property type="component" value="Unassembled WGS sequence"/>
</dbReference>
<dbReference type="InterPro" id="IPR023614">
    <property type="entry name" value="Porin_dom_sf"/>
</dbReference>
<comment type="similarity">
    <text evidence="2">Belongs to the Tom40 family.</text>
</comment>
<evidence type="ECO:0000256" key="8">
    <source>
        <dbReference type="ARBA" id="ARBA00023128"/>
    </source>
</evidence>
<organism evidence="10 11">
    <name type="scientific">Ranatra chinensis</name>
    <dbReference type="NCBI Taxonomy" id="642074"/>
    <lineage>
        <taxon>Eukaryota</taxon>
        <taxon>Metazoa</taxon>
        <taxon>Ecdysozoa</taxon>
        <taxon>Arthropoda</taxon>
        <taxon>Hexapoda</taxon>
        <taxon>Insecta</taxon>
        <taxon>Pterygota</taxon>
        <taxon>Neoptera</taxon>
        <taxon>Paraneoptera</taxon>
        <taxon>Hemiptera</taxon>
        <taxon>Heteroptera</taxon>
        <taxon>Panheteroptera</taxon>
        <taxon>Nepomorpha</taxon>
        <taxon>Nepidae</taxon>
        <taxon>Ranatrinae</taxon>
        <taxon>Ranatra</taxon>
    </lineage>
</organism>
<keyword evidence="6" id="KW-1000">Mitochondrion outer membrane</keyword>
<evidence type="ECO:0000256" key="9">
    <source>
        <dbReference type="ARBA" id="ARBA00023136"/>
    </source>
</evidence>
<evidence type="ECO:0000256" key="6">
    <source>
        <dbReference type="ARBA" id="ARBA00022787"/>
    </source>
</evidence>